<dbReference type="EMBL" id="CP157942">
    <property type="protein sequence ID" value="XBS67524.1"/>
    <property type="molecule type" value="Genomic_DNA"/>
</dbReference>
<dbReference type="RefSeq" id="WP_047759034.1">
    <property type="nucleotide sequence ID" value="NZ_CP157942.1"/>
</dbReference>
<organism evidence="1">
    <name type="scientific">Wolbachia endosymbiont of Armadillidium arcangelii</name>
    <dbReference type="NCBI Taxonomy" id="3158571"/>
    <lineage>
        <taxon>Bacteria</taxon>
        <taxon>Pseudomonadati</taxon>
        <taxon>Pseudomonadota</taxon>
        <taxon>Alphaproteobacteria</taxon>
        <taxon>Rickettsiales</taxon>
        <taxon>Anaplasmataceae</taxon>
        <taxon>Wolbachieae</taxon>
        <taxon>Wolbachia</taxon>
    </lineage>
</organism>
<reference evidence="1" key="1">
    <citation type="submission" date="2024-06" db="EMBL/GenBank/DDBJ databases">
        <authorList>
            <person name="Dussert Y."/>
            <person name="Peccoud J."/>
            <person name="Pigeault R."/>
        </authorList>
    </citation>
    <scope>NUCLEOTIDE SEQUENCE</scope>
    <source>
        <strain evidence="1">WArc</strain>
    </source>
</reference>
<evidence type="ECO:0000313" key="1">
    <source>
        <dbReference type="EMBL" id="XBS67524.1"/>
    </source>
</evidence>
<sequence length="149" mass="16684">MHATIGFPLEVSIRDLIMNILRSSTSSAVGRYKQSTTSLNGLKVTEEVKLSDDFIDVLMGREVQISRNAVIAKCSRIITRANGEEISEEKEIKSQGFVTELKEKIRISGRESIAEWAADWLIEGFKQQLLPLSDLEDVTVATSQQSRQQ</sequence>
<name>A0AAU7Q309_9RICK</name>
<gene>
    <name evidence="1" type="ORF">ABLO99_02420</name>
</gene>
<proteinExistence type="predicted"/>
<dbReference type="AlphaFoldDB" id="A0AAU7Q309"/>
<accession>A0AAU7Q309</accession>
<protein>
    <submittedName>
        <fullName evidence="1">Uncharacterized protein</fullName>
    </submittedName>
</protein>